<evidence type="ECO:0000313" key="3">
    <source>
        <dbReference type="Proteomes" id="UP001266305"/>
    </source>
</evidence>
<sequence length="70" mass="7777">VNHKRDKTPADGKLAPFEKLLQSLLGLFAQLHHGDGRGALVGTFTATTASEIRKGKKVRRRNTRPLRQES</sequence>
<feature type="non-terminal residue" evidence="2">
    <location>
        <position position="1"/>
    </location>
</feature>
<feature type="region of interest" description="Disordered" evidence="1">
    <location>
        <begin position="51"/>
        <end position="70"/>
    </location>
</feature>
<protein>
    <submittedName>
        <fullName evidence="2">Uncharacterized protein</fullName>
    </submittedName>
</protein>
<keyword evidence="3" id="KW-1185">Reference proteome</keyword>
<reference evidence="2 3" key="1">
    <citation type="submission" date="2023-05" db="EMBL/GenBank/DDBJ databases">
        <title>B98-5 Cell Line De Novo Hybrid Assembly: An Optical Mapping Approach.</title>
        <authorList>
            <person name="Kananen K."/>
            <person name="Auerbach J.A."/>
            <person name="Kautto E."/>
            <person name="Blachly J.S."/>
        </authorList>
    </citation>
    <scope>NUCLEOTIDE SEQUENCE [LARGE SCALE GENOMIC DNA]</scope>
    <source>
        <strain evidence="2">B95-8</strain>
        <tissue evidence="2">Cell line</tissue>
    </source>
</reference>
<evidence type="ECO:0000313" key="2">
    <source>
        <dbReference type="EMBL" id="KAK2096208.1"/>
    </source>
</evidence>
<proteinExistence type="predicted"/>
<evidence type="ECO:0000256" key="1">
    <source>
        <dbReference type="SAM" id="MobiDB-lite"/>
    </source>
</evidence>
<gene>
    <name evidence="2" type="ORF">P7K49_025242</name>
</gene>
<organism evidence="2 3">
    <name type="scientific">Saguinus oedipus</name>
    <name type="common">Cotton-top tamarin</name>
    <name type="synonym">Oedipomidas oedipus</name>
    <dbReference type="NCBI Taxonomy" id="9490"/>
    <lineage>
        <taxon>Eukaryota</taxon>
        <taxon>Metazoa</taxon>
        <taxon>Chordata</taxon>
        <taxon>Craniata</taxon>
        <taxon>Vertebrata</taxon>
        <taxon>Euteleostomi</taxon>
        <taxon>Mammalia</taxon>
        <taxon>Eutheria</taxon>
        <taxon>Euarchontoglires</taxon>
        <taxon>Primates</taxon>
        <taxon>Haplorrhini</taxon>
        <taxon>Platyrrhini</taxon>
        <taxon>Cebidae</taxon>
        <taxon>Callitrichinae</taxon>
        <taxon>Saguinus</taxon>
    </lineage>
</organism>
<dbReference type="Proteomes" id="UP001266305">
    <property type="component" value="Unassembled WGS sequence"/>
</dbReference>
<dbReference type="EMBL" id="JASSZA010000012">
    <property type="protein sequence ID" value="KAK2096208.1"/>
    <property type="molecule type" value="Genomic_DNA"/>
</dbReference>
<accession>A0ABQ9UGK1</accession>
<name>A0ABQ9UGK1_SAGOE</name>
<comment type="caution">
    <text evidence="2">The sequence shown here is derived from an EMBL/GenBank/DDBJ whole genome shotgun (WGS) entry which is preliminary data.</text>
</comment>
<feature type="compositionally biased region" description="Basic residues" evidence="1">
    <location>
        <begin position="54"/>
        <end position="64"/>
    </location>
</feature>